<evidence type="ECO:0000256" key="4">
    <source>
        <dbReference type="ARBA" id="ARBA00020268"/>
    </source>
</evidence>
<feature type="transmembrane region" description="Helical" evidence="13">
    <location>
        <begin position="137"/>
        <end position="154"/>
    </location>
</feature>
<comment type="similarity">
    <text evidence="3">Belongs to the multi antimicrobial extrusion (MATE) (TC 2.A.66.1) family.</text>
</comment>
<proteinExistence type="inferred from homology"/>
<dbReference type="GO" id="GO:0015297">
    <property type="term" value="F:antiporter activity"/>
    <property type="evidence" value="ECO:0007669"/>
    <property type="project" value="UniProtKB-KW"/>
</dbReference>
<dbReference type="GO" id="GO:0042910">
    <property type="term" value="F:xenobiotic transmembrane transporter activity"/>
    <property type="evidence" value="ECO:0007669"/>
    <property type="project" value="InterPro"/>
</dbReference>
<feature type="transmembrane region" description="Helical" evidence="13">
    <location>
        <begin position="297"/>
        <end position="319"/>
    </location>
</feature>
<dbReference type="PIRSF" id="PIRSF006603">
    <property type="entry name" value="DinF"/>
    <property type="match status" value="1"/>
</dbReference>
<comment type="function">
    <text evidence="1">Multidrug efflux pump.</text>
</comment>
<evidence type="ECO:0000256" key="3">
    <source>
        <dbReference type="ARBA" id="ARBA00010199"/>
    </source>
</evidence>
<evidence type="ECO:0000256" key="10">
    <source>
        <dbReference type="ARBA" id="ARBA00023065"/>
    </source>
</evidence>
<dbReference type="Pfam" id="PF01554">
    <property type="entry name" value="MatE"/>
    <property type="match status" value="2"/>
</dbReference>
<dbReference type="InterPro" id="IPR050222">
    <property type="entry name" value="MATE_MdtK"/>
</dbReference>
<dbReference type="NCBIfam" id="TIGR00797">
    <property type="entry name" value="matE"/>
    <property type="match status" value="1"/>
</dbReference>
<dbReference type="InterPro" id="IPR002528">
    <property type="entry name" value="MATE_fam"/>
</dbReference>
<evidence type="ECO:0000256" key="8">
    <source>
        <dbReference type="ARBA" id="ARBA00022692"/>
    </source>
</evidence>
<evidence type="ECO:0000256" key="7">
    <source>
        <dbReference type="ARBA" id="ARBA00022475"/>
    </source>
</evidence>
<feature type="transmembrane region" description="Helical" evidence="13">
    <location>
        <begin position="357"/>
        <end position="379"/>
    </location>
</feature>
<feature type="transmembrane region" description="Helical" evidence="13">
    <location>
        <begin position="258"/>
        <end position="277"/>
    </location>
</feature>
<evidence type="ECO:0000256" key="2">
    <source>
        <dbReference type="ARBA" id="ARBA00004651"/>
    </source>
</evidence>
<protein>
    <recommendedName>
        <fullName evidence="4">Probable multidrug resistance protein NorM</fullName>
    </recommendedName>
    <alternativeName>
        <fullName evidence="12">Multidrug-efflux transporter</fullName>
    </alternativeName>
</protein>
<evidence type="ECO:0000256" key="13">
    <source>
        <dbReference type="SAM" id="Phobius"/>
    </source>
</evidence>
<dbReference type="CDD" id="cd13137">
    <property type="entry name" value="MATE_NorM_like"/>
    <property type="match status" value="1"/>
</dbReference>
<accession>C4G7W7</accession>
<dbReference type="PANTHER" id="PTHR43298:SF2">
    <property type="entry name" value="FMN_FAD EXPORTER YEEO-RELATED"/>
    <property type="match status" value="1"/>
</dbReference>
<dbReference type="InterPro" id="IPR048279">
    <property type="entry name" value="MdtK-like"/>
</dbReference>
<evidence type="ECO:0000313" key="15">
    <source>
        <dbReference type="Proteomes" id="UP000003494"/>
    </source>
</evidence>
<keyword evidence="5" id="KW-0813">Transport</keyword>
<gene>
    <name evidence="14" type="ORF">GCWU000342_00104</name>
</gene>
<dbReference type="EMBL" id="ACIP02000001">
    <property type="protein sequence ID" value="EEP28763.1"/>
    <property type="molecule type" value="Genomic_DNA"/>
</dbReference>
<dbReference type="Proteomes" id="UP000003494">
    <property type="component" value="Unassembled WGS sequence"/>
</dbReference>
<evidence type="ECO:0000256" key="12">
    <source>
        <dbReference type="ARBA" id="ARBA00031636"/>
    </source>
</evidence>
<dbReference type="PANTHER" id="PTHR43298">
    <property type="entry name" value="MULTIDRUG RESISTANCE PROTEIN NORM-RELATED"/>
    <property type="match status" value="1"/>
</dbReference>
<feature type="transmembrane region" description="Helical" evidence="13">
    <location>
        <begin position="175"/>
        <end position="193"/>
    </location>
</feature>
<dbReference type="eggNOG" id="COG0534">
    <property type="taxonomic scope" value="Bacteria"/>
</dbReference>
<feature type="transmembrane region" description="Helical" evidence="13">
    <location>
        <begin position="64"/>
        <end position="86"/>
    </location>
</feature>
<keyword evidence="10" id="KW-0406">Ion transport</keyword>
<feature type="transmembrane region" description="Helical" evidence="13">
    <location>
        <begin position="22"/>
        <end position="44"/>
    </location>
</feature>
<feature type="transmembrane region" description="Helical" evidence="13">
    <location>
        <begin position="199"/>
        <end position="218"/>
    </location>
</feature>
<dbReference type="STRING" id="626523.GCWU000342_00104"/>
<evidence type="ECO:0000256" key="6">
    <source>
        <dbReference type="ARBA" id="ARBA00022449"/>
    </source>
</evidence>
<organism evidence="14 15">
    <name type="scientific">Shuttleworthella satelles DSM 14600</name>
    <dbReference type="NCBI Taxonomy" id="626523"/>
    <lineage>
        <taxon>Bacteria</taxon>
        <taxon>Bacillati</taxon>
        <taxon>Bacillota</taxon>
        <taxon>Clostridia</taxon>
        <taxon>Lachnospirales</taxon>
        <taxon>Lachnospiraceae</taxon>
        <taxon>Shuttleworthella</taxon>
    </lineage>
</organism>
<keyword evidence="15" id="KW-1185">Reference proteome</keyword>
<dbReference type="HOGENOM" id="CLU_012893_5_3_9"/>
<evidence type="ECO:0000256" key="5">
    <source>
        <dbReference type="ARBA" id="ARBA00022448"/>
    </source>
</evidence>
<evidence type="ECO:0000256" key="11">
    <source>
        <dbReference type="ARBA" id="ARBA00023136"/>
    </source>
</evidence>
<keyword evidence="8 13" id="KW-0812">Transmembrane</keyword>
<keyword evidence="6" id="KW-0050">Antiport</keyword>
<reference evidence="14" key="1">
    <citation type="submission" date="2009-04" db="EMBL/GenBank/DDBJ databases">
        <authorList>
            <person name="Weinstock G."/>
            <person name="Sodergren E."/>
            <person name="Clifton S."/>
            <person name="Fulton L."/>
            <person name="Fulton B."/>
            <person name="Courtney L."/>
            <person name="Fronick C."/>
            <person name="Harrison M."/>
            <person name="Strong C."/>
            <person name="Farmer C."/>
            <person name="Delahaunty K."/>
            <person name="Markovic C."/>
            <person name="Hall O."/>
            <person name="Minx P."/>
            <person name="Tomlinson C."/>
            <person name="Mitreva M."/>
            <person name="Nelson J."/>
            <person name="Hou S."/>
            <person name="Wollam A."/>
            <person name="Pepin K.H."/>
            <person name="Johnson M."/>
            <person name="Bhonagiri V."/>
            <person name="Nash W.E."/>
            <person name="Warren W."/>
            <person name="Chinwalla A."/>
            <person name="Mardis E.R."/>
            <person name="Wilson R.K."/>
        </authorList>
    </citation>
    <scope>NUCLEOTIDE SEQUENCE [LARGE SCALE GENOMIC DNA]</scope>
    <source>
        <strain evidence="14">DSM 14600</strain>
    </source>
</reference>
<feature type="transmembrane region" description="Helical" evidence="13">
    <location>
        <begin position="331"/>
        <end position="351"/>
    </location>
</feature>
<dbReference type="AlphaFoldDB" id="C4G7W7"/>
<evidence type="ECO:0000256" key="1">
    <source>
        <dbReference type="ARBA" id="ARBA00003408"/>
    </source>
</evidence>
<sequence length="452" mass="49525">MSNPIGPVGSNKLFTNQYLFRLIWPLVLETALTITVGMADTMMVSSLGEAAVSGVSLVDMVNQLIISVMTALATGGAVVVSQYLGARREDQACRAANQLLITVLTAGLFIMTFALFLHGPILRLLFGRIDADVMANASSYFLISAFSYPFLAMYEGNAALFRSMGNSRVTLVSSLVMNIINIGGNAIGVFILHMGVAGVAVPSLLSRAVACLMLGMLLRDQKRQVHFVRERLRVHMKTIRRILYIGIPNGVENGVFELGRVLVIAIVAVFGTSQIAANGVANNLDAVSIMLAKAMNVAMITVIGQCVGAGDVGQVRYYLKKLMKITYLANGLWDVLLLMTLPFLLSLYGLTEETRHLAWILVVIHTGFAMALWPMSFTFPNFLRAANDVRYTMVVSIASMFTFRIIFSYLLGVGLGMGIIGVWIAMLIDWGVRVTMFGLRYLHGDWMRTMRH</sequence>
<evidence type="ECO:0000256" key="9">
    <source>
        <dbReference type="ARBA" id="ARBA00022989"/>
    </source>
</evidence>
<comment type="subcellular location">
    <subcellularLocation>
        <location evidence="2">Cell membrane</location>
        <topology evidence="2">Multi-pass membrane protein</topology>
    </subcellularLocation>
</comment>
<evidence type="ECO:0000313" key="14">
    <source>
        <dbReference type="EMBL" id="EEP28763.1"/>
    </source>
</evidence>
<keyword evidence="7" id="KW-1003">Cell membrane</keyword>
<keyword evidence="11 13" id="KW-0472">Membrane</keyword>
<dbReference type="GO" id="GO:0006811">
    <property type="term" value="P:monoatomic ion transport"/>
    <property type="evidence" value="ECO:0007669"/>
    <property type="project" value="UniProtKB-KW"/>
</dbReference>
<keyword evidence="9 13" id="KW-1133">Transmembrane helix</keyword>
<name>C4G7W7_9FIRM</name>
<comment type="caution">
    <text evidence="14">The sequence shown here is derived from an EMBL/GenBank/DDBJ whole genome shotgun (WGS) entry which is preliminary data.</text>
</comment>
<dbReference type="RefSeq" id="WP_006905151.1">
    <property type="nucleotide sequence ID" value="NZ_GG665866.1"/>
</dbReference>
<feature type="transmembrane region" description="Helical" evidence="13">
    <location>
        <begin position="98"/>
        <end position="117"/>
    </location>
</feature>
<dbReference type="GO" id="GO:0005886">
    <property type="term" value="C:plasma membrane"/>
    <property type="evidence" value="ECO:0007669"/>
    <property type="project" value="UniProtKB-SubCell"/>
</dbReference>